<dbReference type="NCBIfam" id="TIGR00233">
    <property type="entry name" value="trpS"/>
    <property type="match status" value="1"/>
</dbReference>
<dbReference type="GO" id="GO:0004830">
    <property type="term" value="F:tryptophan-tRNA ligase activity"/>
    <property type="evidence" value="ECO:0007669"/>
    <property type="project" value="UniProtKB-UniRule"/>
</dbReference>
<dbReference type="FunFam" id="1.10.240.10:FF:000005">
    <property type="entry name" value="Tryptophan--tRNA ligase"/>
    <property type="match status" value="1"/>
</dbReference>
<dbReference type="InterPro" id="IPR014729">
    <property type="entry name" value="Rossmann-like_a/b/a_fold"/>
</dbReference>
<protein>
    <recommendedName>
        <fullName evidence="2 10">Tryptophan--tRNA ligase</fullName>
        <ecNumber evidence="2 10">6.1.1.2</ecNumber>
    </recommendedName>
</protein>
<evidence type="ECO:0000256" key="11">
    <source>
        <dbReference type="RuleBase" id="RU363036"/>
    </source>
</evidence>
<dbReference type="EMBL" id="PZJH01000001">
    <property type="protein sequence ID" value="RAK46039.1"/>
    <property type="molecule type" value="Genomic_DNA"/>
</dbReference>
<dbReference type="Gene3D" id="3.40.50.620">
    <property type="entry name" value="HUPs"/>
    <property type="match status" value="1"/>
</dbReference>
<dbReference type="PANTHER" id="PTHR43766:SF1">
    <property type="entry name" value="TRYPTOPHAN--TRNA LIGASE, MITOCHONDRIAL"/>
    <property type="match status" value="1"/>
</dbReference>
<dbReference type="Pfam" id="PF00579">
    <property type="entry name" value="tRNA-synt_1b"/>
    <property type="match status" value="1"/>
</dbReference>
<dbReference type="GO" id="GO:0005829">
    <property type="term" value="C:cytosol"/>
    <property type="evidence" value="ECO:0007669"/>
    <property type="project" value="TreeGrafter"/>
</dbReference>
<dbReference type="Proteomes" id="UP000249808">
    <property type="component" value="Unassembled WGS sequence"/>
</dbReference>
<dbReference type="InterPro" id="IPR001412">
    <property type="entry name" value="aa-tRNA-synth_I_CS"/>
</dbReference>
<evidence type="ECO:0000256" key="9">
    <source>
        <dbReference type="ARBA" id="ARBA00049929"/>
    </source>
</evidence>
<accession>A0A327ZV00</accession>
<evidence type="ECO:0000256" key="5">
    <source>
        <dbReference type="ARBA" id="ARBA00022840"/>
    </source>
</evidence>
<comment type="similarity">
    <text evidence="1 11">Belongs to the class-I aminoacyl-tRNA synthetase family.</text>
</comment>
<evidence type="ECO:0000256" key="1">
    <source>
        <dbReference type="ARBA" id="ARBA00005594"/>
    </source>
</evidence>
<keyword evidence="7 11" id="KW-0030">Aminoacyl-tRNA synthetase</keyword>
<dbReference type="SUPFAM" id="SSF52374">
    <property type="entry name" value="Nucleotidylyl transferase"/>
    <property type="match status" value="1"/>
</dbReference>
<dbReference type="CDD" id="cd00806">
    <property type="entry name" value="TrpRS_core"/>
    <property type="match status" value="1"/>
</dbReference>
<keyword evidence="6 11" id="KW-0648">Protein biosynthesis</keyword>
<evidence type="ECO:0000256" key="3">
    <source>
        <dbReference type="ARBA" id="ARBA00022598"/>
    </source>
</evidence>
<evidence type="ECO:0000256" key="10">
    <source>
        <dbReference type="NCBIfam" id="TIGR00233"/>
    </source>
</evidence>
<evidence type="ECO:0000256" key="2">
    <source>
        <dbReference type="ARBA" id="ARBA00013161"/>
    </source>
</evidence>
<comment type="caution">
    <text evidence="12">The sequence shown here is derived from an EMBL/GenBank/DDBJ whole genome shotgun (WGS) entry which is preliminary data.</text>
</comment>
<evidence type="ECO:0000313" key="12">
    <source>
        <dbReference type="EMBL" id="RAK46039.1"/>
    </source>
</evidence>
<evidence type="ECO:0000256" key="6">
    <source>
        <dbReference type="ARBA" id="ARBA00022917"/>
    </source>
</evidence>
<dbReference type="AlphaFoldDB" id="A0A327ZV00"/>
<reference evidence="12 13" key="1">
    <citation type="journal article" date="2018" name="Front. Microbiol.">
        <title>Description and Comparative Genomics of Macrococcus caseolyticus subsp. hominis subsp. nov., Macrococcus goetzii sp. nov., Macrococcus epidermidis sp. nov., and Macrococcus bohemicus sp. nov., Novel Macrococci From Human Clinical Material With Virulence Potential and Suspected Uptake of Foreign DNA by Natural Transformation.</title>
        <authorList>
            <person name="Maslanova I."/>
            <person name="Wertheimer Z."/>
            <person name="Sedlacek I."/>
            <person name="Svec P."/>
            <person name="Indrakova A."/>
            <person name="Kovarovic V."/>
            <person name="Schumann P."/>
            <person name="Sproer C."/>
            <person name="Kralova S."/>
            <person name="Sedo O."/>
            <person name="Kristofova L."/>
            <person name="Vrbovska V."/>
            <person name="Fuzik T."/>
            <person name="Petras P."/>
            <person name="Zdrahal Z."/>
            <person name="Ruzickova V."/>
            <person name="Doskar J."/>
            <person name="Pantucek R."/>
        </authorList>
    </citation>
    <scope>NUCLEOTIDE SEQUENCE [LARGE SCALE GENOMIC DNA]</scope>
    <source>
        <strain evidence="12 13">01/688</strain>
    </source>
</reference>
<dbReference type="Gene3D" id="1.10.240.10">
    <property type="entry name" value="Tyrosyl-Transfer RNA Synthetase"/>
    <property type="match status" value="1"/>
</dbReference>
<dbReference type="InterPro" id="IPR002305">
    <property type="entry name" value="aa-tRNA-synth_Ic"/>
</dbReference>
<sequence length="334" mass="37975">MIMKTILTGIKPTGELHLGNYLGAIKPAIDLSQDTANRYAYFIADIHALNNDQIRKEGAINTLSHKIAAAFIALGLDTDRCLFYKQSDIPQITEMTFYLMNETAKGLLNRAHAYKAKVQENIGNNFDSDKNINMGLFNYPVLMASDILIMDTDIVPVGKDQIQHIEITRDIAQSINHQYGDIFKLPIAQVDETTMLLPGNDGRKMSKSYGNTIPLFSTEKELYKNIMKIKTDSIPLGESIPTDNSIVYTLFEAFLDKSEMIEVKRQFEAGVGYGNLKKTLFEVINNELKDKRERYFELLDDYKYIDTILENNKVIVCEQAQKKVGQLKDKMLNY</sequence>
<evidence type="ECO:0000256" key="4">
    <source>
        <dbReference type="ARBA" id="ARBA00022741"/>
    </source>
</evidence>
<evidence type="ECO:0000256" key="8">
    <source>
        <dbReference type="ARBA" id="ARBA00048359"/>
    </source>
</evidence>
<name>A0A327ZV00_9STAP</name>
<dbReference type="GO" id="GO:0004822">
    <property type="term" value="F:isoleucine-tRNA ligase activity"/>
    <property type="evidence" value="ECO:0007669"/>
    <property type="project" value="UniProtKB-EC"/>
</dbReference>
<dbReference type="PANTHER" id="PTHR43766">
    <property type="entry name" value="TRYPTOPHAN--TRNA LIGASE, MITOCHONDRIAL"/>
    <property type="match status" value="1"/>
</dbReference>
<keyword evidence="3 11" id="KW-0436">Ligase</keyword>
<dbReference type="PRINTS" id="PR01039">
    <property type="entry name" value="TRNASYNTHTRP"/>
</dbReference>
<comment type="catalytic activity">
    <reaction evidence="9">
        <text>tRNA(Trp) + L-tryptophan + ATP = L-tryptophyl-tRNA(Trp) + AMP + diphosphate + H(+)</text>
        <dbReference type="Rhea" id="RHEA:24080"/>
        <dbReference type="Rhea" id="RHEA-COMP:9671"/>
        <dbReference type="Rhea" id="RHEA-COMP:9705"/>
        <dbReference type="ChEBI" id="CHEBI:15378"/>
        <dbReference type="ChEBI" id="CHEBI:30616"/>
        <dbReference type="ChEBI" id="CHEBI:33019"/>
        <dbReference type="ChEBI" id="CHEBI:57912"/>
        <dbReference type="ChEBI" id="CHEBI:78442"/>
        <dbReference type="ChEBI" id="CHEBI:78535"/>
        <dbReference type="ChEBI" id="CHEBI:456215"/>
        <dbReference type="EC" id="6.1.1.2"/>
    </reaction>
</comment>
<proteinExistence type="inferred from homology"/>
<dbReference type="InterPro" id="IPR050203">
    <property type="entry name" value="Trp-tRNA_synthetase"/>
</dbReference>
<dbReference type="PROSITE" id="PS00178">
    <property type="entry name" value="AA_TRNA_LIGASE_I"/>
    <property type="match status" value="1"/>
</dbReference>
<keyword evidence="4 11" id="KW-0547">Nucleotide-binding</keyword>
<gene>
    <name evidence="12" type="primary">trpS</name>
    <name evidence="12" type="ORF">BHU61_00920</name>
</gene>
<keyword evidence="13" id="KW-1185">Reference proteome</keyword>
<organism evidence="12 13">
    <name type="scientific">Macrococcus epidermidis</name>
    <dbReference type="NCBI Taxonomy" id="1902580"/>
    <lineage>
        <taxon>Bacteria</taxon>
        <taxon>Bacillati</taxon>
        <taxon>Bacillota</taxon>
        <taxon>Bacilli</taxon>
        <taxon>Bacillales</taxon>
        <taxon>Staphylococcaceae</taxon>
        <taxon>Macrococcus</taxon>
    </lineage>
</organism>
<dbReference type="InterPro" id="IPR002306">
    <property type="entry name" value="Trp-tRNA-ligase"/>
</dbReference>
<dbReference type="GO" id="GO:0005524">
    <property type="term" value="F:ATP binding"/>
    <property type="evidence" value="ECO:0007669"/>
    <property type="project" value="UniProtKB-KW"/>
</dbReference>
<dbReference type="EC" id="6.1.1.2" evidence="2 10"/>
<comment type="catalytic activity">
    <reaction evidence="8">
        <text>tRNA(Ile) + L-isoleucine + ATP = L-isoleucyl-tRNA(Ile) + AMP + diphosphate</text>
        <dbReference type="Rhea" id="RHEA:11060"/>
        <dbReference type="Rhea" id="RHEA-COMP:9666"/>
        <dbReference type="Rhea" id="RHEA-COMP:9695"/>
        <dbReference type="ChEBI" id="CHEBI:30616"/>
        <dbReference type="ChEBI" id="CHEBI:33019"/>
        <dbReference type="ChEBI" id="CHEBI:58045"/>
        <dbReference type="ChEBI" id="CHEBI:78442"/>
        <dbReference type="ChEBI" id="CHEBI:78528"/>
        <dbReference type="ChEBI" id="CHEBI:456215"/>
        <dbReference type="EC" id="6.1.1.5"/>
    </reaction>
</comment>
<keyword evidence="5 11" id="KW-0067">ATP-binding</keyword>
<evidence type="ECO:0000256" key="7">
    <source>
        <dbReference type="ARBA" id="ARBA00023146"/>
    </source>
</evidence>
<evidence type="ECO:0000313" key="13">
    <source>
        <dbReference type="Proteomes" id="UP000249808"/>
    </source>
</evidence>
<dbReference type="GO" id="GO:0006436">
    <property type="term" value="P:tryptophanyl-tRNA aminoacylation"/>
    <property type="evidence" value="ECO:0007669"/>
    <property type="project" value="UniProtKB-UniRule"/>
</dbReference>